<feature type="compositionally biased region" description="Basic and acidic residues" evidence="1">
    <location>
        <begin position="340"/>
        <end position="354"/>
    </location>
</feature>
<sequence length="489" mass="55952">MSSHPEVVRDVWKYDGKLRYKDIPRRDASQLRKLLFPEEYPASNDEDYPDIYANEYEPPDVLDKKFALAQLSHYGLRFAKSATKDRMLKLLKDGLLAGKCDQVPPELQAIETELIAQYTPLKKAYELELKRKRLSDMEREKDFTQKALIGRELFISRYFQDANGRPNKTRTPDAITVPPWWTGDFLPFEIRDLAKKVSGLIATIEKFGSFDVLFLGWTDAAIKKARDQYAAEHAAREAEEAIPWEVRQEKKRTERHEAFLKAFETQRPKLKGSIAGKYLISCPAIDEGWGSNGDADMTLIIHATKTQDVYEANFDFQILEGVMILSADKEKLEKRRVELEANDHSDFSDSRESESSEEESSDSESSEEERKPASRQTFNIKRKLGTSEDSPAAKRSKTAGADTPITPLLKFWLQWRGRDTGSGEIQFDDEPAEHIGHIVFSDQGLARFAGEMEMVYLDGQDKFTGRKISHDPGKRGETWGDFSEGWGRW</sequence>
<dbReference type="Proteomes" id="UP000012174">
    <property type="component" value="Unassembled WGS sequence"/>
</dbReference>
<gene>
    <name evidence="2" type="ORF">UCREL1_3043</name>
</gene>
<keyword evidence="3" id="KW-1185">Reference proteome</keyword>
<dbReference type="eggNOG" id="ENOG502SITF">
    <property type="taxonomic scope" value="Eukaryota"/>
</dbReference>
<protein>
    <submittedName>
        <fullName evidence="2">Putative at hook motif family protein</fullName>
    </submittedName>
</protein>
<evidence type="ECO:0000313" key="3">
    <source>
        <dbReference type="Proteomes" id="UP000012174"/>
    </source>
</evidence>
<dbReference type="OrthoDB" id="4630416at2759"/>
<evidence type="ECO:0000313" key="2">
    <source>
        <dbReference type="EMBL" id="EMR69933.1"/>
    </source>
</evidence>
<feature type="region of interest" description="Disordered" evidence="1">
    <location>
        <begin position="340"/>
        <end position="400"/>
    </location>
</feature>
<name>M7SZF3_EUTLA</name>
<dbReference type="HOGENOM" id="CLU_032064_0_0_1"/>
<dbReference type="AlphaFoldDB" id="M7SZF3"/>
<organism evidence="2 3">
    <name type="scientific">Eutypa lata (strain UCR-EL1)</name>
    <name type="common">Grapevine dieback disease fungus</name>
    <name type="synonym">Eutypa armeniacae</name>
    <dbReference type="NCBI Taxonomy" id="1287681"/>
    <lineage>
        <taxon>Eukaryota</taxon>
        <taxon>Fungi</taxon>
        <taxon>Dikarya</taxon>
        <taxon>Ascomycota</taxon>
        <taxon>Pezizomycotina</taxon>
        <taxon>Sordariomycetes</taxon>
        <taxon>Xylariomycetidae</taxon>
        <taxon>Xylariales</taxon>
        <taxon>Diatrypaceae</taxon>
        <taxon>Eutypa</taxon>
    </lineage>
</organism>
<dbReference type="KEGG" id="ela:UCREL1_3043"/>
<dbReference type="STRING" id="1287681.M7SZF3"/>
<feature type="compositionally biased region" description="Acidic residues" evidence="1">
    <location>
        <begin position="355"/>
        <end position="367"/>
    </location>
</feature>
<evidence type="ECO:0000256" key="1">
    <source>
        <dbReference type="SAM" id="MobiDB-lite"/>
    </source>
</evidence>
<reference evidence="3" key="1">
    <citation type="journal article" date="2013" name="Genome Announc.">
        <title>Draft genome sequence of the grapevine dieback fungus Eutypa lata UCR-EL1.</title>
        <authorList>
            <person name="Blanco-Ulate B."/>
            <person name="Rolshausen P.E."/>
            <person name="Cantu D."/>
        </authorList>
    </citation>
    <scope>NUCLEOTIDE SEQUENCE [LARGE SCALE GENOMIC DNA]</scope>
    <source>
        <strain evidence="3">UCR-EL1</strain>
    </source>
</reference>
<dbReference type="EMBL" id="KB705995">
    <property type="protein sequence ID" value="EMR69933.1"/>
    <property type="molecule type" value="Genomic_DNA"/>
</dbReference>
<proteinExistence type="predicted"/>
<accession>M7SZF3</accession>